<dbReference type="InterPro" id="IPR044929">
    <property type="entry name" value="DNA/RNA_non-sp_Endonuclease_sf"/>
</dbReference>
<dbReference type="InterPro" id="IPR001604">
    <property type="entry name" value="Endo_G_ENPP1-like_dom"/>
</dbReference>
<dbReference type="SMART" id="SM00477">
    <property type="entry name" value="NUC"/>
    <property type="match status" value="1"/>
</dbReference>
<evidence type="ECO:0000256" key="3">
    <source>
        <dbReference type="SAM" id="SignalP"/>
    </source>
</evidence>
<dbReference type="HOGENOM" id="CLU_055174_2_1_10"/>
<feature type="active site" description="Proton acceptor" evidence="1">
    <location>
        <position position="147"/>
    </location>
</feature>
<dbReference type="RefSeq" id="WP_013548181.1">
    <property type="nucleotide sequence ID" value="NC_014933.1"/>
</dbReference>
<keyword evidence="6" id="KW-0378">Hydrolase</keyword>
<reference key="1">
    <citation type="submission" date="2010-11" db="EMBL/GenBank/DDBJ databases">
        <title>The complete genome of Bacteroides helcogenes P 36-108.</title>
        <authorList>
            <consortium name="US DOE Joint Genome Institute (JGI-PGF)"/>
            <person name="Lucas S."/>
            <person name="Copeland A."/>
            <person name="Lapidus A."/>
            <person name="Bruce D."/>
            <person name="Goodwin L."/>
            <person name="Pitluck S."/>
            <person name="Kyrpides N."/>
            <person name="Mavromatis K."/>
            <person name="Ivanova N."/>
            <person name="Zeytun A."/>
            <person name="Brettin T."/>
            <person name="Detter J.C."/>
            <person name="Tapia R."/>
            <person name="Han C."/>
            <person name="Land M."/>
            <person name="Hauser L."/>
            <person name="Markowitz V."/>
            <person name="Cheng J.-F."/>
            <person name="Hugenholtz P."/>
            <person name="Woyke T."/>
            <person name="Wu D."/>
            <person name="Gronow S."/>
            <person name="Wellnitz S."/>
            <person name="Brambilla E."/>
            <person name="Klenk H.-P."/>
            <person name="Eisen J.A."/>
        </authorList>
    </citation>
    <scope>NUCLEOTIDE SEQUENCE</scope>
    <source>
        <strain>P 36-108</strain>
    </source>
</reference>
<dbReference type="Proteomes" id="UP000008630">
    <property type="component" value="Chromosome"/>
</dbReference>
<dbReference type="PROSITE" id="PS51257">
    <property type="entry name" value="PROKAR_LIPOPROTEIN"/>
    <property type="match status" value="1"/>
</dbReference>
<dbReference type="InterPro" id="IPR020821">
    <property type="entry name" value="ENPP1-3/EXOG-like_nuc-like"/>
</dbReference>
<dbReference type="EMBL" id="CP002352">
    <property type="protein sequence ID" value="ADV44594.1"/>
    <property type="molecule type" value="Genomic_DNA"/>
</dbReference>
<feature type="domain" description="DNA/RNA non-specific endonuclease/pyrophosphatase/phosphodiesterase" evidence="5">
    <location>
        <begin position="84"/>
        <end position="315"/>
    </location>
</feature>
<dbReference type="eggNOG" id="COG1864">
    <property type="taxonomic scope" value="Bacteria"/>
</dbReference>
<feature type="signal peptide" evidence="3">
    <location>
        <begin position="1"/>
        <end position="23"/>
    </location>
</feature>
<dbReference type="Pfam" id="PF01223">
    <property type="entry name" value="Endonuclease_NS"/>
    <property type="match status" value="1"/>
</dbReference>
<dbReference type="InterPro" id="IPR040255">
    <property type="entry name" value="Non-specific_endonuclease"/>
</dbReference>
<dbReference type="GO" id="GO:0046872">
    <property type="term" value="F:metal ion binding"/>
    <property type="evidence" value="ECO:0007669"/>
    <property type="project" value="UniProtKB-KW"/>
</dbReference>
<dbReference type="PATRIC" id="fig|693979.3.peg.2762"/>
<dbReference type="Gene3D" id="3.40.570.10">
    <property type="entry name" value="Extracellular Endonuclease, subunit A"/>
    <property type="match status" value="1"/>
</dbReference>
<evidence type="ECO:0000313" key="6">
    <source>
        <dbReference type="EMBL" id="ADV44594.1"/>
    </source>
</evidence>
<dbReference type="PANTHER" id="PTHR13966:SF5">
    <property type="entry name" value="ENDONUCLEASE G, MITOCHONDRIAL"/>
    <property type="match status" value="1"/>
</dbReference>
<dbReference type="GO" id="GO:0003676">
    <property type="term" value="F:nucleic acid binding"/>
    <property type="evidence" value="ECO:0007669"/>
    <property type="project" value="InterPro"/>
</dbReference>
<keyword evidence="6" id="KW-0255">Endonuclease</keyword>
<feature type="domain" description="ENPP1-3/EXOG-like endonuclease/phosphodiesterase" evidence="4">
    <location>
        <begin position="85"/>
        <end position="315"/>
    </location>
</feature>
<organism evidence="6 7">
    <name type="scientific">Bacteroides helcogenes (strain ATCC 35417 / DSM 20613 / JCM 6297 / CCUG 15421 / P 36-108)</name>
    <dbReference type="NCBI Taxonomy" id="693979"/>
    <lineage>
        <taxon>Bacteria</taxon>
        <taxon>Pseudomonadati</taxon>
        <taxon>Bacteroidota</taxon>
        <taxon>Bacteroidia</taxon>
        <taxon>Bacteroidales</taxon>
        <taxon>Bacteroidaceae</taxon>
        <taxon>Bacteroides</taxon>
    </lineage>
</organism>
<evidence type="ECO:0000259" key="4">
    <source>
        <dbReference type="SMART" id="SM00477"/>
    </source>
</evidence>
<dbReference type="PANTHER" id="PTHR13966">
    <property type="entry name" value="ENDONUCLEASE RELATED"/>
    <property type="match status" value="1"/>
</dbReference>
<dbReference type="AlphaFoldDB" id="E6SWD3"/>
<dbReference type="SMART" id="SM00892">
    <property type="entry name" value="Endonuclease_NS"/>
    <property type="match status" value="1"/>
</dbReference>
<dbReference type="KEGG" id="bhl:Bache_2640"/>
<proteinExistence type="predicted"/>
<keyword evidence="7" id="KW-1185">Reference proteome</keyword>
<dbReference type="InterPro" id="IPR044925">
    <property type="entry name" value="His-Me_finger_sf"/>
</dbReference>
<evidence type="ECO:0000259" key="5">
    <source>
        <dbReference type="SMART" id="SM00892"/>
    </source>
</evidence>
<protein>
    <submittedName>
        <fullName evidence="6">DNA/RNA non-specific endonuclease</fullName>
    </submittedName>
</protein>
<accession>E6SWD3</accession>
<dbReference type="SUPFAM" id="SSF54060">
    <property type="entry name" value="His-Me finger endonucleases"/>
    <property type="match status" value="1"/>
</dbReference>
<dbReference type="GO" id="GO:0016787">
    <property type="term" value="F:hydrolase activity"/>
    <property type="evidence" value="ECO:0007669"/>
    <property type="project" value="InterPro"/>
</dbReference>
<keyword evidence="2" id="KW-0479">Metal-binding</keyword>
<dbReference type="GO" id="GO:0004519">
    <property type="term" value="F:endonuclease activity"/>
    <property type="evidence" value="ECO:0007669"/>
    <property type="project" value="UniProtKB-KW"/>
</dbReference>
<reference evidence="6 7" key="2">
    <citation type="journal article" date="2011" name="Stand. Genomic Sci.">
        <title>Complete genome sequence of Bacteroides helcogenes type strain (P 36-108).</title>
        <authorList>
            <person name="Pati A."/>
            <person name="Gronow S."/>
            <person name="Zeytun A."/>
            <person name="Lapidus A."/>
            <person name="Nolan M."/>
            <person name="Hammon N."/>
            <person name="Deshpande S."/>
            <person name="Cheng J.F."/>
            <person name="Tapia R."/>
            <person name="Han C."/>
            <person name="Goodwin L."/>
            <person name="Pitluck S."/>
            <person name="Liolios K."/>
            <person name="Pagani I."/>
            <person name="Ivanova N."/>
            <person name="Mavromatis K."/>
            <person name="Chen A."/>
            <person name="Palaniappan K."/>
            <person name="Land M."/>
            <person name="Hauser L."/>
            <person name="Chang Y.J."/>
            <person name="Jeffries C.D."/>
            <person name="Detter J.C."/>
            <person name="Brambilla E."/>
            <person name="Rohde M."/>
            <person name="Goker M."/>
            <person name="Woyke T."/>
            <person name="Bristow J."/>
            <person name="Eisen J.A."/>
            <person name="Markowitz V."/>
            <person name="Hugenholtz P."/>
            <person name="Kyrpides N.C."/>
            <person name="Klenk H.P."/>
            <person name="Lucas S."/>
        </authorList>
    </citation>
    <scope>NUCLEOTIDE SEQUENCE [LARGE SCALE GENOMIC DNA]</scope>
    <source>
        <strain evidence="7">ATCC 35417 / DSM 20613 / JCM 6297 / CCUG 15421 / P 36-108</strain>
    </source>
</reference>
<feature type="binding site" evidence="2">
    <location>
        <position position="178"/>
    </location>
    <ligand>
        <name>Mg(2+)</name>
        <dbReference type="ChEBI" id="CHEBI:18420"/>
        <note>catalytic</note>
    </ligand>
</feature>
<keyword evidence="6" id="KW-0540">Nuclease</keyword>
<feature type="chain" id="PRO_5003209462" evidence="3">
    <location>
        <begin position="24"/>
        <end position="331"/>
    </location>
</feature>
<gene>
    <name evidence="6" type="ordered locus">Bache_2640</name>
</gene>
<keyword evidence="3" id="KW-0732">Signal</keyword>
<dbReference type="STRING" id="693979.Bache_2640"/>
<evidence type="ECO:0000256" key="1">
    <source>
        <dbReference type="PIRSR" id="PIRSR640255-1"/>
    </source>
</evidence>
<evidence type="ECO:0000313" key="7">
    <source>
        <dbReference type="Proteomes" id="UP000008630"/>
    </source>
</evidence>
<evidence type="ECO:0000256" key="2">
    <source>
        <dbReference type="PIRSR" id="PIRSR640255-2"/>
    </source>
</evidence>
<sequence>MKTKYFLFRMQKFLFLLSCLLIAACTSSGDDGIITPPVDEHANVNANDPGAATEGKAYVTDYAIPHLDAANLYVEHTVSYNNETVFNYALEWNAGKKHAAWVAFTFDDVTRQNTVKRTDAWNVDPLLPATMQTTEAMHKSDGFDKGHLVASYDRVFSKEANAQTFYYSNMSPQFNSFNGGFWASFEGLVQKWARSGKYKKLYVAKGGTLNRLLTDFTGTRKGADGILPQTDAQGLTKHGLACPKYYFMAILAYKGGDIAAKSSWQAIGFWMEHRDDYGYEYDNFAPSDVMKNYVASIDELEKNTGIDFFCNLPDVIEDEVEKASAESDWNW</sequence>
<name>E6SWD3_BACT6</name>